<dbReference type="Gene3D" id="2.60.40.1080">
    <property type="match status" value="2"/>
</dbReference>
<dbReference type="Proteomes" id="UP000013378">
    <property type="component" value="Unassembled WGS sequence"/>
</dbReference>
<dbReference type="Pfam" id="PF00128">
    <property type="entry name" value="Alpha-amylase"/>
    <property type="match status" value="1"/>
</dbReference>
<dbReference type="PANTHER" id="PTHR10357:SF209">
    <property type="entry name" value="PERIPLASMIC ALPHA-AMYLASE"/>
    <property type="match status" value="1"/>
</dbReference>
<dbReference type="InterPro" id="IPR008964">
    <property type="entry name" value="Invasin/intimin_cell_adhesion"/>
</dbReference>
<dbReference type="eggNOG" id="COG5492">
    <property type="taxonomic scope" value="Bacteria"/>
</dbReference>
<dbReference type="Pfam" id="PF03714">
    <property type="entry name" value="PUD"/>
    <property type="match status" value="1"/>
</dbReference>
<evidence type="ECO:0000313" key="7">
    <source>
        <dbReference type="EMBL" id="EOD01789.1"/>
    </source>
</evidence>
<feature type="domain" description="SLH" evidence="6">
    <location>
        <begin position="1408"/>
        <end position="1467"/>
    </location>
</feature>
<dbReference type="InterPro" id="IPR049117">
    <property type="entry name" value="pulA_all-beta"/>
</dbReference>
<evidence type="ECO:0000313" key="8">
    <source>
        <dbReference type="Proteomes" id="UP000013378"/>
    </source>
</evidence>
<dbReference type="Gene3D" id="2.60.40.1110">
    <property type="match status" value="1"/>
</dbReference>
<feature type="compositionally biased region" description="Basic and acidic residues" evidence="5">
    <location>
        <begin position="1067"/>
        <end position="1083"/>
    </location>
</feature>
<dbReference type="Gene3D" id="2.60.40.1180">
    <property type="entry name" value="Golgi alpha-mannosidase II"/>
    <property type="match status" value="2"/>
</dbReference>
<dbReference type="GO" id="GO:0005975">
    <property type="term" value="P:carbohydrate metabolic process"/>
    <property type="evidence" value="ECO:0007669"/>
    <property type="project" value="InterPro"/>
</dbReference>
<keyword evidence="3 7" id="KW-0378">Hydrolase</keyword>
<organism evidence="7 8">
    <name type="scientific">Caldisalinibacter kiritimatiensis</name>
    <dbReference type="NCBI Taxonomy" id="1304284"/>
    <lineage>
        <taxon>Bacteria</taxon>
        <taxon>Bacillati</taxon>
        <taxon>Bacillota</taxon>
        <taxon>Tissierellia</taxon>
        <taxon>Tissierellales</taxon>
        <taxon>Thermohalobacteraceae</taxon>
        <taxon>Caldisalinibacter</taxon>
    </lineage>
</organism>
<dbReference type="InterPro" id="IPR013784">
    <property type="entry name" value="Carb-bd-like_fold"/>
</dbReference>
<dbReference type="Pfam" id="PF02368">
    <property type="entry name" value="Big_2"/>
    <property type="match status" value="2"/>
</dbReference>
<feature type="domain" description="SLH" evidence="6">
    <location>
        <begin position="1343"/>
        <end position="1405"/>
    </location>
</feature>
<dbReference type="SUPFAM" id="SSF51011">
    <property type="entry name" value="Glycosyl hydrolase domain"/>
    <property type="match status" value="2"/>
</dbReference>
<name>R1CYY0_9FIRM</name>
<feature type="region of interest" description="Disordered" evidence="5">
    <location>
        <begin position="1067"/>
        <end position="1087"/>
    </location>
</feature>
<dbReference type="InterPro" id="IPR001119">
    <property type="entry name" value="SLH_dom"/>
</dbReference>
<dbReference type="SMART" id="SM00642">
    <property type="entry name" value="Aamy"/>
    <property type="match status" value="1"/>
</dbReference>
<evidence type="ECO:0000256" key="2">
    <source>
        <dbReference type="ARBA" id="ARBA00022729"/>
    </source>
</evidence>
<keyword evidence="2" id="KW-0732">Signal</keyword>
<gene>
    <name evidence="7" type="ORF">L21TH_0144</name>
</gene>
<comment type="similarity">
    <text evidence="1">Belongs to the glycosyl hydrolase 13 family.</text>
</comment>
<dbReference type="RefSeq" id="WP_006306242.1">
    <property type="nucleotide sequence ID" value="NZ_ARZA01000020.1"/>
</dbReference>
<protein>
    <submittedName>
        <fullName evidence="7">Pullulanase</fullName>
        <ecNumber evidence="7">3.2.1.41</ecNumber>
    </submittedName>
</protein>
<dbReference type="Pfam" id="PF16657">
    <property type="entry name" value="Malt_amylase_C"/>
    <property type="match status" value="1"/>
</dbReference>
<dbReference type="GO" id="GO:0051060">
    <property type="term" value="F:pullulanase activity"/>
    <property type="evidence" value="ECO:0007669"/>
    <property type="project" value="UniProtKB-EC"/>
</dbReference>
<dbReference type="OrthoDB" id="9761875at2"/>
<evidence type="ECO:0000256" key="1">
    <source>
        <dbReference type="ARBA" id="ARBA00008061"/>
    </source>
</evidence>
<keyword evidence="8" id="KW-1185">Reference proteome</keyword>
<dbReference type="GO" id="GO:0030246">
    <property type="term" value="F:carbohydrate binding"/>
    <property type="evidence" value="ECO:0007669"/>
    <property type="project" value="InterPro"/>
</dbReference>
<dbReference type="eggNOG" id="COG0366">
    <property type="taxonomic scope" value="Bacteria"/>
</dbReference>
<dbReference type="InterPro" id="IPR032091">
    <property type="entry name" value="Malt_amylase-like_C"/>
</dbReference>
<accession>R1CYY0</accession>
<feature type="domain" description="SLH" evidence="6">
    <location>
        <begin position="1283"/>
        <end position="1342"/>
    </location>
</feature>
<dbReference type="SUPFAM" id="SSF51445">
    <property type="entry name" value="(Trans)glycosidases"/>
    <property type="match status" value="1"/>
</dbReference>
<dbReference type="SUPFAM" id="SSF49373">
    <property type="entry name" value="Invasin/intimin cell-adhesion fragments"/>
    <property type="match status" value="2"/>
</dbReference>
<keyword evidence="4 7" id="KW-0326">Glycosidase</keyword>
<dbReference type="SUPFAM" id="SSF49452">
    <property type="entry name" value="Starch-binding domain-like"/>
    <property type="match status" value="1"/>
</dbReference>
<proteinExistence type="inferred from homology"/>
<dbReference type="PROSITE" id="PS51272">
    <property type="entry name" value="SLH"/>
    <property type="match status" value="3"/>
</dbReference>
<dbReference type="InterPro" id="IPR017853">
    <property type="entry name" value="GH"/>
</dbReference>
<dbReference type="Pfam" id="PF21653">
    <property type="entry name" value="pulA_all-beta"/>
    <property type="match status" value="1"/>
</dbReference>
<sequence length="1467" mass="164586">MTSKEDILANIEILKHEENVVAFKLKNYANGDTWRNIVVIYNPNKEAIEFTLPDDSNTWNVVVDDTKAGTETITTIKDNTVNVPAVSMMVLYDQEDEYTPEVTTIELDADVIGIEVGESRTVKAVVKDQRGNPITSENIEWTSSDESVAAVSNGKITGVSEGTAVITASVGDISAQLTVNVGELIPTEIDLKGEDSVFATMSIQLKADVYDQYGQKIVNPEITWISSNQSIATVDSTGKVTGITPGKVTITAQSGDITATKEITVKEYVQRIVRLKYVRPDNDYTDWNLWIWGTGTEDVDQVDFEEITDEGAIANIKVAPGVTQIGFIVRKGTDWSTAKQDIPDDRYIQLHPDQILTKVTVTSMVKEIHIVPYIEGPEVKDGNVTFFYRDEDLYMKDEMDTIEEVKVKIDGVEYEMEYIAEDELFKYTLENISEGVHEYTFLVTKDGETIEISDPKNINDEGKSTIVYEVLELDIEAKVEPSAIDYNQNAILSLKITDDGKLVKPKEIYADLSELGKDKEVFIDPELKEISISVKDTVTAGLKTIPIKAIDEYGKEHLGEAKVEVKTRVYTGKHDFDWDEARIYFLMTDRFNDGDTSNNDPFGIGYDTSKPGTYHGGDFKGITEKLDYLEELGINTIWITPIVENIKFDTNFLNPDVDSYYAYHGYWASNFEKLNPHFGDIEDFHNLIDEAHKRGIKIMVDVVINHAGYGLKEDDPGIGKGIPFFPTDEDRERFKGMFRTEPVNGDDIKGELAGLPDFKTEDPEVRNKIISWQVAWVDKYGKTEKGNTIDYFRVDTVKHVDDTTWMAFKNALAKVKPDFKLIGETYGAGPTETMGDLGKGKMDSLLDFHFKYSAVNFVNGQIDDVENYLEERNQLMDNTQTFGHFLGSHDEQGFLERIDHNLDKLKIASSLQMTAKGQPVIYYGEELGLSGTAQWPDYDNRYDMAWDKVQNNEVFEHYKKIVNARKKYSKIISKGSRTKLDGGDSEGYLVFERTYNGESVLVALNVTDEAKEITVKAPFTQGSKLIDEYSNLKYKVNEDNTLTFTLPSMKDGGTVILAAYEDRTNIRRTDDDDNDKDITETDQGKATVTEDEDGNIIVSLEVDTDKVEDQIEDEDSDKVEINANVEEDANEVTVSMDSELISKVNESGKKLAINIGEAVVEIDPDSFDIEEGAKVNLKVGKINETEAEELVSKVESEEYNHASDILDLELNFVKDDEETKVEFKKPVTVTINYDKSKVTDKRKLGVYYYNEETEKWEYVGGKADAEGKIIFTVDHFSKYTAMEYNKTFADIDIPWAKDAIEVLASRHVIDGVDNINYAPNDNISRAAFAKLIVKALNLKAGENVVTFTDVEEGLWYTEPVNTAASLGIVTGYEGKFNPNGEITREAMATMIVRALKHVAPEGDYTLIETAFEDNEQVADWAKEAVGIAYNKGIVNGVSETIFAPKANATRAHAAVMIYRLLETLNLL</sequence>
<evidence type="ECO:0000256" key="3">
    <source>
        <dbReference type="ARBA" id="ARBA00022801"/>
    </source>
</evidence>
<dbReference type="InterPro" id="IPR013780">
    <property type="entry name" value="Glyco_hydro_b"/>
</dbReference>
<dbReference type="Pfam" id="PF00395">
    <property type="entry name" value="SLH"/>
    <property type="match status" value="3"/>
</dbReference>
<dbReference type="InterPro" id="IPR003343">
    <property type="entry name" value="Big_2"/>
</dbReference>
<evidence type="ECO:0000256" key="5">
    <source>
        <dbReference type="SAM" id="MobiDB-lite"/>
    </source>
</evidence>
<dbReference type="Gene3D" id="2.60.220.30">
    <property type="match status" value="1"/>
</dbReference>
<dbReference type="EC" id="3.2.1.41" evidence="7"/>
<dbReference type="CDD" id="cd10315">
    <property type="entry name" value="CBM41_pullulanase"/>
    <property type="match status" value="1"/>
</dbReference>
<comment type="caution">
    <text evidence="7">The sequence shown here is derived from an EMBL/GenBank/DDBJ whole genome shotgun (WGS) entry which is preliminary data.</text>
</comment>
<dbReference type="InterPro" id="IPR005323">
    <property type="entry name" value="CBM41_pullulanase"/>
</dbReference>
<evidence type="ECO:0000259" key="6">
    <source>
        <dbReference type="PROSITE" id="PS51272"/>
    </source>
</evidence>
<dbReference type="PANTHER" id="PTHR10357">
    <property type="entry name" value="ALPHA-AMYLASE FAMILY MEMBER"/>
    <property type="match status" value="1"/>
</dbReference>
<dbReference type="Gene3D" id="3.20.20.80">
    <property type="entry name" value="Glycosidases"/>
    <property type="match status" value="1"/>
</dbReference>
<dbReference type="PATRIC" id="fig|1304284.3.peg.142"/>
<reference evidence="7 8" key="1">
    <citation type="journal article" date="2015" name="Geomicrobiol. J.">
        <title>Caldisalinibacter kiritimatiensis gen. nov., sp. nov., a moderately thermohalophilic thiosulfate-reducing bacterium from a hypersaline microbial mat.</title>
        <authorList>
            <person name="Ben Hania W."/>
            <person name="Joseph M."/>
            <person name="Fiebig A."/>
            <person name="Bunk B."/>
            <person name="Klenk H.-P."/>
            <person name="Fardeau M.-L."/>
            <person name="Spring S."/>
        </authorList>
    </citation>
    <scope>NUCLEOTIDE SEQUENCE [LARGE SCALE GENOMIC DNA]</scope>
    <source>
        <strain evidence="7 8">L21-TH-D2</strain>
    </source>
</reference>
<dbReference type="EMBL" id="ARZA01000020">
    <property type="protein sequence ID" value="EOD01789.1"/>
    <property type="molecule type" value="Genomic_DNA"/>
</dbReference>
<dbReference type="STRING" id="1304284.L21TH_0144"/>
<evidence type="ECO:0000256" key="4">
    <source>
        <dbReference type="ARBA" id="ARBA00023295"/>
    </source>
</evidence>
<dbReference type="InterPro" id="IPR006047">
    <property type="entry name" value="GH13_cat_dom"/>
</dbReference>
<dbReference type="SMART" id="SM00635">
    <property type="entry name" value="BID_2"/>
    <property type="match status" value="2"/>
</dbReference>